<dbReference type="KEGG" id="uvi:66065718"/>
<organism evidence="2 3">
    <name type="scientific">Ustilaginoidea virens</name>
    <name type="common">Rice false smut fungus</name>
    <name type="synonym">Villosiclava virens</name>
    <dbReference type="NCBI Taxonomy" id="1159556"/>
    <lineage>
        <taxon>Eukaryota</taxon>
        <taxon>Fungi</taxon>
        <taxon>Dikarya</taxon>
        <taxon>Ascomycota</taxon>
        <taxon>Pezizomycotina</taxon>
        <taxon>Sordariomycetes</taxon>
        <taxon>Hypocreomycetidae</taxon>
        <taxon>Hypocreales</taxon>
        <taxon>Clavicipitaceae</taxon>
        <taxon>Ustilaginoidea</taxon>
    </lineage>
</organism>
<gene>
    <name evidence="2" type="ORF">UV8b_04940</name>
</gene>
<evidence type="ECO:0000256" key="1">
    <source>
        <dbReference type="SAM" id="MobiDB-lite"/>
    </source>
</evidence>
<dbReference type="RefSeq" id="XP_042998372.1">
    <property type="nucleotide sequence ID" value="XM_043142438.1"/>
</dbReference>
<evidence type="ECO:0000313" key="2">
    <source>
        <dbReference type="EMBL" id="QUC20699.1"/>
    </source>
</evidence>
<protein>
    <submittedName>
        <fullName evidence="2">Uncharacterized protein</fullName>
    </submittedName>
</protein>
<reference evidence="2" key="1">
    <citation type="submission" date="2020-03" db="EMBL/GenBank/DDBJ databases">
        <title>A mixture of massive structural variations and highly conserved coding sequences in Ustilaginoidea virens genome.</title>
        <authorList>
            <person name="Zhang K."/>
            <person name="Zhao Z."/>
            <person name="Zhang Z."/>
            <person name="Li Y."/>
            <person name="Hsiang T."/>
            <person name="Sun W."/>
        </authorList>
    </citation>
    <scope>NUCLEOTIDE SEQUENCE</scope>
    <source>
        <strain evidence="2">UV-8b</strain>
    </source>
</reference>
<dbReference type="EMBL" id="CP072756">
    <property type="protein sequence ID" value="QUC20699.1"/>
    <property type="molecule type" value="Genomic_DNA"/>
</dbReference>
<dbReference type="GeneID" id="66065718"/>
<accession>A0A8E5HT39</accession>
<sequence>MGDAQSDLTLGHQDFVPPQQASRITTNHDESRPPLLIRSKTGMINAAAKSKRPNTMHITRPQDGSTVIGECPSSPNLGSDTCCSRVLLPGLHTQLLKNEASVWIFIL</sequence>
<feature type="region of interest" description="Disordered" evidence="1">
    <location>
        <begin position="48"/>
        <end position="67"/>
    </location>
</feature>
<feature type="region of interest" description="Disordered" evidence="1">
    <location>
        <begin position="1"/>
        <end position="34"/>
    </location>
</feature>
<evidence type="ECO:0000313" key="3">
    <source>
        <dbReference type="Proteomes" id="UP000027002"/>
    </source>
</evidence>
<proteinExistence type="predicted"/>
<dbReference type="AlphaFoldDB" id="A0A8E5HT39"/>
<name>A0A8E5HT39_USTVR</name>
<dbReference type="Proteomes" id="UP000027002">
    <property type="component" value="Chromosome 4"/>
</dbReference>
<keyword evidence="3" id="KW-1185">Reference proteome</keyword>